<dbReference type="InterPro" id="IPR002559">
    <property type="entry name" value="Transposase_11"/>
</dbReference>
<name>A0ABM9FII7_9VIBR</name>
<keyword evidence="4" id="KW-1185">Reference proteome</keyword>
<evidence type="ECO:0000259" key="2">
    <source>
        <dbReference type="Pfam" id="PF13808"/>
    </source>
</evidence>
<dbReference type="InterPro" id="IPR032806">
    <property type="entry name" value="YbfD_N"/>
</dbReference>
<feature type="domain" description="H repeat-associated protein N-terminal" evidence="2">
    <location>
        <begin position="7"/>
        <end position="94"/>
    </location>
</feature>
<organism evidence="3 4">
    <name type="scientific">Vibrio aestuarianus</name>
    <dbReference type="NCBI Taxonomy" id="28171"/>
    <lineage>
        <taxon>Bacteria</taxon>
        <taxon>Pseudomonadati</taxon>
        <taxon>Pseudomonadota</taxon>
        <taxon>Gammaproteobacteria</taxon>
        <taxon>Vibrionales</taxon>
        <taxon>Vibrionaceae</taxon>
        <taxon>Vibrio</taxon>
    </lineage>
</organism>
<dbReference type="Proteomes" id="UP001152658">
    <property type="component" value="Unassembled WGS sequence"/>
</dbReference>
<proteinExistence type="predicted"/>
<dbReference type="Pfam" id="PF01609">
    <property type="entry name" value="DDE_Tnp_1"/>
    <property type="match status" value="1"/>
</dbReference>
<dbReference type="Pfam" id="PF13808">
    <property type="entry name" value="DDE_Tnp_1_assoc"/>
    <property type="match status" value="1"/>
</dbReference>
<dbReference type="PANTHER" id="PTHR30298:SF0">
    <property type="entry name" value="PROTEIN YBFL-RELATED"/>
    <property type="match status" value="1"/>
</dbReference>
<evidence type="ECO:0000259" key="1">
    <source>
        <dbReference type="Pfam" id="PF01609"/>
    </source>
</evidence>
<gene>
    <name evidence="3" type="ORF">VAE063_1000492</name>
</gene>
<dbReference type="InterPro" id="IPR051698">
    <property type="entry name" value="Transposase_11-like"/>
</dbReference>
<dbReference type="PANTHER" id="PTHR30298">
    <property type="entry name" value="H REPEAT-ASSOCIATED PREDICTED TRANSPOSASE"/>
    <property type="match status" value="1"/>
</dbReference>
<dbReference type="NCBIfam" id="NF033564">
    <property type="entry name" value="transpos_ISAs1"/>
    <property type="match status" value="1"/>
</dbReference>
<reference evidence="3" key="1">
    <citation type="submission" date="2022-06" db="EMBL/GenBank/DDBJ databases">
        <authorList>
            <person name="Goudenege D."/>
            <person name="Le Roux F."/>
        </authorList>
    </citation>
    <scope>NUCLEOTIDE SEQUENCE</scope>
    <source>
        <strain evidence="3">12-063</strain>
    </source>
</reference>
<feature type="domain" description="Transposase IS4-like" evidence="1">
    <location>
        <begin position="102"/>
        <end position="337"/>
    </location>
</feature>
<dbReference type="InterPro" id="IPR047647">
    <property type="entry name" value="ISAs1_transpos"/>
</dbReference>
<protein>
    <submittedName>
        <fullName evidence="3">Transposase</fullName>
    </submittedName>
</protein>
<accession>A0ABM9FII7</accession>
<evidence type="ECO:0000313" key="3">
    <source>
        <dbReference type="EMBL" id="CAH8194562.1"/>
    </source>
</evidence>
<sequence>MPILNLIEHLSVVEDTRSDINQKHDLIDVMFLVISAIASGCEGWQDIEFYGEEKLTWLRKYRPFEHGIPRRHTIARILRSVVAESLLEALALWINEQRTNKSRPIIAFDGKVLRGSYRNDRKTALQLVTAYDTERGLVLSQKSTENKNGEISVVRQMLDVINVKGSVVTVDALHCQRETLEKIKEKKAHVVVQVKNNQPKLRAAVVEQFQTVFDAKKERIVTEIREKHHGRSEERYVFQLKAKLPKELTKKWPTVRSIIAVERHRVINGKGTVDTSYYISSMAPKHKMLGHYIRQHWRIENSQHYILDVVFKEDNSRITLDGAVENIALFRRFVLNLLKQCDCGARSQKLKLKKAGWSDDYRAQVFFGL</sequence>
<dbReference type="EMBL" id="CALYLK010000001">
    <property type="protein sequence ID" value="CAH8194562.1"/>
    <property type="molecule type" value="Genomic_DNA"/>
</dbReference>
<evidence type="ECO:0000313" key="4">
    <source>
        <dbReference type="Proteomes" id="UP001152658"/>
    </source>
</evidence>
<comment type="caution">
    <text evidence="3">The sequence shown here is derived from an EMBL/GenBank/DDBJ whole genome shotgun (WGS) entry which is preliminary data.</text>
</comment>